<keyword evidence="3" id="KW-1003">Cell membrane</keyword>
<proteinExistence type="inferred from homology"/>
<comment type="subcellular location">
    <subcellularLocation>
        <location evidence="1 7">Cell membrane</location>
        <topology evidence="1 7">Multi-pass membrane protein</topology>
    </subcellularLocation>
</comment>
<dbReference type="EMBL" id="UHFN01000007">
    <property type="protein sequence ID" value="SUN63827.1"/>
    <property type="molecule type" value="Genomic_DNA"/>
</dbReference>
<dbReference type="Pfam" id="PF00528">
    <property type="entry name" value="BPD_transp_1"/>
    <property type="match status" value="1"/>
</dbReference>
<dbReference type="AlphaFoldDB" id="A0A380KHW5"/>
<gene>
    <name evidence="9" type="primary">ycjP_2</name>
    <name evidence="9" type="ORF">NCTC12224_02650</name>
</gene>
<dbReference type="GO" id="GO:0055085">
    <property type="term" value="P:transmembrane transport"/>
    <property type="evidence" value="ECO:0007669"/>
    <property type="project" value="InterPro"/>
</dbReference>
<dbReference type="Gene3D" id="1.10.3720.10">
    <property type="entry name" value="MetI-like"/>
    <property type="match status" value="1"/>
</dbReference>
<dbReference type="PANTHER" id="PTHR43744">
    <property type="entry name" value="ABC TRANSPORTER PERMEASE PROTEIN MG189-RELATED-RELATED"/>
    <property type="match status" value="1"/>
</dbReference>
<dbReference type="SUPFAM" id="SSF161098">
    <property type="entry name" value="MetI-like"/>
    <property type="match status" value="1"/>
</dbReference>
<dbReference type="InterPro" id="IPR000515">
    <property type="entry name" value="MetI-like"/>
</dbReference>
<keyword evidence="2 7" id="KW-0813">Transport</keyword>
<dbReference type="OrthoDB" id="9771544at2"/>
<evidence type="ECO:0000256" key="3">
    <source>
        <dbReference type="ARBA" id="ARBA00022475"/>
    </source>
</evidence>
<evidence type="ECO:0000256" key="5">
    <source>
        <dbReference type="ARBA" id="ARBA00022989"/>
    </source>
</evidence>
<keyword evidence="6 7" id="KW-0472">Membrane</keyword>
<protein>
    <submittedName>
        <fullName evidence="9">ABC transporter permease</fullName>
    </submittedName>
</protein>
<name>A0A380KHW5_9STRE</name>
<dbReference type="PROSITE" id="PS50928">
    <property type="entry name" value="ABC_TM1"/>
    <property type="match status" value="1"/>
</dbReference>
<feature type="transmembrane region" description="Helical" evidence="7">
    <location>
        <begin position="108"/>
        <end position="128"/>
    </location>
</feature>
<organism evidence="9 10">
    <name type="scientific">Streptococcus hyointestinalis</name>
    <dbReference type="NCBI Taxonomy" id="1337"/>
    <lineage>
        <taxon>Bacteria</taxon>
        <taxon>Bacillati</taxon>
        <taxon>Bacillota</taxon>
        <taxon>Bacilli</taxon>
        <taxon>Lactobacillales</taxon>
        <taxon>Streptococcaceae</taxon>
        <taxon>Streptococcus</taxon>
    </lineage>
</organism>
<dbReference type="GO" id="GO:0005886">
    <property type="term" value="C:plasma membrane"/>
    <property type="evidence" value="ECO:0007669"/>
    <property type="project" value="UniProtKB-SubCell"/>
</dbReference>
<dbReference type="InterPro" id="IPR035906">
    <property type="entry name" value="MetI-like_sf"/>
</dbReference>
<keyword evidence="4 7" id="KW-0812">Transmembrane</keyword>
<evidence type="ECO:0000256" key="4">
    <source>
        <dbReference type="ARBA" id="ARBA00022692"/>
    </source>
</evidence>
<keyword evidence="10" id="KW-1185">Reference proteome</keyword>
<dbReference type="PANTHER" id="PTHR43744:SF8">
    <property type="entry name" value="SN-GLYCEROL-3-PHOSPHATE TRANSPORT SYSTEM PERMEASE PROTEIN UGPE"/>
    <property type="match status" value="1"/>
</dbReference>
<reference evidence="9 10" key="1">
    <citation type="submission" date="2018-06" db="EMBL/GenBank/DDBJ databases">
        <authorList>
            <consortium name="Pathogen Informatics"/>
            <person name="Doyle S."/>
        </authorList>
    </citation>
    <scope>NUCLEOTIDE SEQUENCE [LARGE SCALE GENOMIC DNA]</scope>
    <source>
        <strain evidence="9 10">NCTC12224</strain>
    </source>
</reference>
<evidence type="ECO:0000256" key="7">
    <source>
        <dbReference type="RuleBase" id="RU363032"/>
    </source>
</evidence>
<evidence type="ECO:0000256" key="6">
    <source>
        <dbReference type="ARBA" id="ARBA00023136"/>
    </source>
</evidence>
<sequence length="142" mass="15988">MNLLNSYVGLIIPFLASGFGIFMLRQAFLQIPSDLYEEAQIEGLSHLQFFLKVVLPYSKVNIVVLASYTFLGSWNQYFCPMLATFTDTVRPVQIGLRQLQSTETFNDWGMIQASAVIIIIPTLLVLFLGQRHAKINNEGAVK</sequence>
<comment type="similarity">
    <text evidence="7">Belongs to the binding-protein-dependent transport system permease family.</text>
</comment>
<dbReference type="Proteomes" id="UP000254924">
    <property type="component" value="Unassembled WGS sequence"/>
</dbReference>
<evidence type="ECO:0000313" key="9">
    <source>
        <dbReference type="EMBL" id="SUN63827.1"/>
    </source>
</evidence>
<evidence type="ECO:0000259" key="8">
    <source>
        <dbReference type="PROSITE" id="PS50928"/>
    </source>
</evidence>
<evidence type="ECO:0000256" key="1">
    <source>
        <dbReference type="ARBA" id="ARBA00004651"/>
    </source>
</evidence>
<keyword evidence="5 7" id="KW-1133">Transmembrane helix</keyword>
<feature type="domain" description="ABC transmembrane type-1" evidence="8">
    <location>
        <begin position="1"/>
        <end position="129"/>
    </location>
</feature>
<evidence type="ECO:0000313" key="10">
    <source>
        <dbReference type="Proteomes" id="UP000254924"/>
    </source>
</evidence>
<evidence type="ECO:0000256" key="2">
    <source>
        <dbReference type="ARBA" id="ARBA00022448"/>
    </source>
</evidence>
<dbReference type="CDD" id="cd06261">
    <property type="entry name" value="TM_PBP2"/>
    <property type="match status" value="1"/>
</dbReference>
<accession>A0A380KHW5</accession>
<feature type="transmembrane region" description="Helical" evidence="7">
    <location>
        <begin position="6"/>
        <end position="28"/>
    </location>
</feature>